<sequence>MRCRIFVAPSSLVMWSPTTNHYHRMNPLLAHYKTRVSSYNEKGLGRSPPRWPTLEVLESLAEGRSWWARLACLEFAQPLLFYGLPMLCAQADRAVRAERFALKLMRDPRVE</sequence>
<proteinExistence type="predicted"/>
<dbReference type="AlphaFoldDB" id="A0A8S4QL52"/>
<reference evidence="1" key="1">
    <citation type="submission" date="2022-03" db="EMBL/GenBank/DDBJ databases">
        <authorList>
            <person name="Lindestad O."/>
        </authorList>
    </citation>
    <scope>NUCLEOTIDE SEQUENCE</scope>
</reference>
<protein>
    <submittedName>
        <fullName evidence="1">Jg25778 protein</fullName>
    </submittedName>
</protein>
<accession>A0A8S4QL52</accession>
<evidence type="ECO:0000313" key="1">
    <source>
        <dbReference type="EMBL" id="CAH2211451.1"/>
    </source>
</evidence>
<comment type="caution">
    <text evidence="1">The sequence shown here is derived from an EMBL/GenBank/DDBJ whole genome shotgun (WGS) entry which is preliminary data.</text>
</comment>
<name>A0A8S4QL52_9NEOP</name>
<keyword evidence="2" id="KW-1185">Reference proteome</keyword>
<organism evidence="1 2">
    <name type="scientific">Pararge aegeria aegeria</name>
    <dbReference type="NCBI Taxonomy" id="348720"/>
    <lineage>
        <taxon>Eukaryota</taxon>
        <taxon>Metazoa</taxon>
        <taxon>Ecdysozoa</taxon>
        <taxon>Arthropoda</taxon>
        <taxon>Hexapoda</taxon>
        <taxon>Insecta</taxon>
        <taxon>Pterygota</taxon>
        <taxon>Neoptera</taxon>
        <taxon>Endopterygota</taxon>
        <taxon>Lepidoptera</taxon>
        <taxon>Glossata</taxon>
        <taxon>Ditrysia</taxon>
        <taxon>Papilionoidea</taxon>
        <taxon>Nymphalidae</taxon>
        <taxon>Satyrinae</taxon>
        <taxon>Satyrini</taxon>
        <taxon>Parargina</taxon>
        <taxon>Pararge</taxon>
    </lineage>
</organism>
<dbReference type="EMBL" id="CAKXAJ010010338">
    <property type="protein sequence ID" value="CAH2211451.1"/>
    <property type="molecule type" value="Genomic_DNA"/>
</dbReference>
<dbReference type="OrthoDB" id="17907at2759"/>
<evidence type="ECO:0000313" key="2">
    <source>
        <dbReference type="Proteomes" id="UP000838756"/>
    </source>
</evidence>
<gene>
    <name evidence="1" type="primary">jg25778</name>
    <name evidence="1" type="ORF">PAEG_LOCUS3268</name>
</gene>
<feature type="non-terminal residue" evidence="1">
    <location>
        <position position="1"/>
    </location>
</feature>
<dbReference type="Proteomes" id="UP000838756">
    <property type="component" value="Unassembled WGS sequence"/>
</dbReference>